<keyword evidence="3" id="KW-1185">Reference proteome</keyword>
<accession>A0A918L6F6</accession>
<reference evidence="2" key="1">
    <citation type="journal article" date="2014" name="Int. J. Syst. Evol. Microbiol.">
        <title>Complete genome sequence of Corynebacterium casei LMG S-19264T (=DSM 44701T), isolated from a smear-ripened cheese.</title>
        <authorList>
            <consortium name="US DOE Joint Genome Institute (JGI-PGF)"/>
            <person name="Walter F."/>
            <person name="Albersmeier A."/>
            <person name="Kalinowski J."/>
            <person name="Ruckert C."/>
        </authorList>
    </citation>
    <scope>NUCLEOTIDE SEQUENCE</scope>
    <source>
        <strain evidence="2">JCM 3276</strain>
    </source>
</reference>
<feature type="transmembrane region" description="Helical" evidence="1">
    <location>
        <begin position="123"/>
        <end position="140"/>
    </location>
</feature>
<organism evidence="2 3">
    <name type="scientific">Actinokineospora fastidiosa</name>
    <dbReference type="NCBI Taxonomy" id="1816"/>
    <lineage>
        <taxon>Bacteria</taxon>
        <taxon>Bacillati</taxon>
        <taxon>Actinomycetota</taxon>
        <taxon>Actinomycetes</taxon>
        <taxon>Pseudonocardiales</taxon>
        <taxon>Pseudonocardiaceae</taxon>
        <taxon>Actinokineospora</taxon>
    </lineage>
</organism>
<keyword evidence="1" id="KW-0472">Membrane</keyword>
<evidence type="ECO:0000313" key="3">
    <source>
        <dbReference type="Proteomes" id="UP000660680"/>
    </source>
</evidence>
<feature type="transmembrane region" description="Helical" evidence="1">
    <location>
        <begin position="146"/>
        <end position="165"/>
    </location>
</feature>
<feature type="transmembrane region" description="Helical" evidence="1">
    <location>
        <begin position="79"/>
        <end position="103"/>
    </location>
</feature>
<feature type="transmembrane region" description="Helical" evidence="1">
    <location>
        <begin position="45"/>
        <end position="73"/>
    </location>
</feature>
<name>A0A918L6F6_9PSEU</name>
<proteinExistence type="predicted"/>
<comment type="caution">
    <text evidence="2">The sequence shown here is derived from an EMBL/GenBank/DDBJ whole genome shotgun (WGS) entry which is preliminary data.</text>
</comment>
<reference evidence="2" key="2">
    <citation type="submission" date="2020-09" db="EMBL/GenBank/DDBJ databases">
        <authorList>
            <person name="Sun Q."/>
            <person name="Ohkuma M."/>
        </authorList>
    </citation>
    <scope>NUCLEOTIDE SEQUENCE</scope>
    <source>
        <strain evidence="2">JCM 3276</strain>
    </source>
</reference>
<protein>
    <submittedName>
        <fullName evidence="2">Uncharacterized protein</fullName>
    </submittedName>
</protein>
<feature type="transmembrane region" description="Helical" evidence="1">
    <location>
        <begin position="12"/>
        <end position="33"/>
    </location>
</feature>
<dbReference type="EMBL" id="BMRB01000001">
    <property type="protein sequence ID" value="GGS14262.1"/>
    <property type="molecule type" value="Genomic_DNA"/>
</dbReference>
<evidence type="ECO:0000256" key="1">
    <source>
        <dbReference type="SAM" id="Phobius"/>
    </source>
</evidence>
<sequence length="170" mass="16806">MSDALDVGRGVSALWVRAAVGAAAAGIVVDLVLADVAGLVGWTAAVLAVLCVLLPASPVALLLIVLAAVAVAVGAPAPFSPALLALIPLTHALHLSSGIAAVLPRGARVHGSALVAPLRRACAIQLAVGLIVIVATFLPTGPTPPAVELVALLSSAAMALAVILLERSRR</sequence>
<gene>
    <name evidence="2" type="ORF">GCM10010171_02670</name>
</gene>
<dbReference type="RefSeq" id="WP_189208438.1">
    <property type="nucleotide sequence ID" value="NZ_BMRB01000001.1"/>
</dbReference>
<evidence type="ECO:0000313" key="2">
    <source>
        <dbReference type="EMBL" id="GGS14262.1"/>
    </source>
</evidence>
<dbReference type="AlphaFoldDB" id="A0A918L6F6"/>
<keyword evidence="1" id="KW-1133">Transmembrane helix</keyword>
<keyword evidence="1" id="KW-0812">Transmembrane</keyword>
<dbReference type="Proteomes" id="UP000660680">
    <property type="component" value="Unassembled WGS sequence"/>
</dbReference>